<dbReference type="RefSeq" id="WP_317491812.1">
    <property type="nucleotide sequence ID" value="NZ_CP136051.1"/>
</dbReference>
<keyword evidence="3" id="KW-1185">Reference proteome</keyword>
<reference evidence="2 3" key="1">
    <citation type="journal article" date="2023" name="Microbiol. Resour. Announc.">
        <title>Complete Genome Sequence of Imperialibacter roseus strain P4T.</title>
        <authorList>
            <person name="Tizabi D.R."/>
            <person name="Bachvaroff T."/>
            <person name="Hill R.T."/>
        </authorList>
    </citation>
    <scope>NUCLEOTIDE SEQUENCE [LARGE SCALE GENOMIC DNA]</scope>
    <source>
        <strain evidence="2 3">P4T</strain>
    </source>
</reference>
<dbReference type="Pfam" id="PF10988">
    <property type="entry name" value="DUF2807"/>
    <property type="match status" value="1"/>
</dbReference>
<protein>
    <submittedName>
        <fullName evidence="2">DUF2807 domain-containing protein</fullName>
    </submittedName>
</protein>
<feature type="domain" description="Putative auto-transporter adhesin head GIN" evidence="1">
    <location>
        <begin position="60"/>
        <end position="183"/>
    </location>
</feature>
<dbReference type="Gene3D" id="2.160.20.120">
    <property type="match status" value="1"/>
</dbReference>
<evidence type="ECO:0000259" key="1">
    <source>
        <dbReference type="Pfam" id="PF10988"/>
    </source>
</evidence>
<proteinExistence type="predicted"/>
<dbReference type="Proteomes" id="UP001302349">
    <property type="component" value="Chromosome"/>
</dbReference>
<organism evidence="2 3">
    <name type="scientific">Imperialibacter roseus</name>
    <dbReference type="NCBI Taxonomy" id="1324217"/>
    <lineage>
        <taxon>Bacteria</taxon>
        <taxon>Pseudomonadati</taxon>
        <taxon>Bacteroidota</taxon>
        <taxon>Cytophagia</taxon>
        <taxon>Cytophagales</taxon>
        <taxon>Flammeovirgaceae</taxon>
        <taxon>Imperialibacter</taxon>
    </lineage>
</organism>
<evidence type="ECO:0000313" key="2">
    <source>
        <dbReference type="EMBL" id="WOK09192.1"/>
    </source>
</evidence>
<name>A0ABZ0IXE7_9BACT</name>
<dbReference type="EMBL" id="CP136051">
    <property type="protein sequence ID" value="WOK09192.1"/>
    <property type="molecule type" value="Genomic_DNA"/>
</dbReference>
<gene>
    <name evidence="2" type="ORF">RT717_11145</name>
</gene>
<accession>A0ABZ0IXE7</accession>
<dbReference type="InterPro" id="IPR021255">
    <property type="entry name" value="DUF2807"/>
</dbReference>
<evidence type="ECO:0000313" key="3">
    <source>
        <dbReference type="Proteomes" id="UP001302349"/>
    </source>
</evidence>
<sequence length="228" mass="24853">MKLSNKILIGFFGFILIYMMAAFAEIRFLGYKRDLSGTEVQVEKAPLGNVGYIVLSDSEHRVTISSSNEPHIEVKSIDGSFLSNLNYEMVGDTLNLKINEITSSKPVQVTVFVSQNTFRGLQATRASASLTNLSQQALSITQSGGSIRMDGDVNVTNLSIAASDNANLDASGLSVNSLSVKIDHSKVMIWSPVVQLRGSILNDSFLRIDGVDDIQFTKDKSSKIQIQD</sequence>